<dbReference type="GO" id="GO:0008270">
    <property type="term" value="F:zinc ion binding"/>
    <property type="evidence" value="ECO:0007669"/>
    <property type="project" value="UniProtKB-KW"/>
</dbReference>
<protein>
    <recommendedName>
        <fullName evidence="3">SWIM-type domain-containing protein</fullName>
    </recommendedName>
</protein>
<proteinExistence type="predicted"/>
<keyword evidence="1" id="KW-0862">Zinc</keyword>
<feature type="domain" description="SWIM-type" evidence="3">
    <location>
        <begin position="151"/>
        <end position="186"/>
    </location>
</feature>
<evidence type="ECO:0000256" key="1">
    <source>
        <dbReference type="PROSITE-ProRule" id="PRU00325"/>
    </source>
</evidence>
<reference evidence="4" key="1">
    <citation type="submission" date="2017-12" db="EMBL/GenBank/DDBJ databases">
        <authorList>
            <person name="Thomas-White K."/>
            <person name="Wolfe A.J."/>
        </authorList>
    </citation>
    <scope>NUCLEOTIDE SEQUENCE</scope>
    <source>
        <strain evidence="4">UMB0763</strain>
    </source>
</reference>
<sequence>MSKDSKPSSGLPDSKKRRRTKGNVIYANFRGSRKMNNAKNFLAGMAAAKAASPVDELHQPLAKFVMEAVELEADPGRFVRGMVYSRTGHVLPSLRFDNSTVHAFVTGSQNEPFETTIIFPRRSPDEIAHLIEILAARPMLLHEGTIDGEILGIVAAYETYDMRYSCTCPDFFNACKHVVAVAHQLALILDEDPTKIFEIRGIDLTELERAVSSSVAQLSKRRAVESSERFWEGGPLPDLPTPRMALAIQDGDDTYLHQAFREISYSTIDEMRAVSDLEDLYYALGDSGDDTQ</sequence>
<dbReference type="Proteomes" id="UP000234560">
    <property type="component" value="Chromosome"/>
</dbReference>
<evidence type="ECO:0000313" key="4">
    <source>
        <dbReference type="EMBL" id="WOT01194.1"/>
    </source>
</evidence>
<dbReference type="RefSeq" id="WP_180805393.1">
    <property type="nucleotide sequence ID" value="NZ_CAMIHY010000002.1"/>
</dbReference>
<accession>A0AAF0YSK3</accession>
<dbReference type="PANTHER" id="PTHR38133">
    <property type="entry name" value="SLR1429 PROTEIN"/>
    <property type="match status" value="1"/>
</dbReference>
<dbReference type="Pfam" id="PF04434">
    <property type="entry name" value="SWIM"/>
    <property type="match status" value="1"/>
</dbReference>
<evidence type="ECO:0000313" key="5">
    <source>
        <dbReference type="Proteomes" id="UP000234560"/>
    </source>
</evidence>
<reference evidence="4" key="2">
    <citation type="submission" date="2023-10" db="EMBL/GenBank/DDBJ databases">
        <authorList>
            <person name="Choi B."/>
        </authorList>
    </citation>
    <scope>NUCLEOTIDE SEQUENCE</scope>
    <source>
        <strain evidence="4">UMB0763</strain>
    </source>
</reference>
<feature type="region of interest" description="Disordered" evidence="2">
    <location>
        <begin position="1"/>
        <end position="22"/>
    </location>
</feature>
<evidence type="ECO:0000256" key="2">
    <source>
        <dbReference type="SAM" id="MobiDB-lite"/>
    </source>
</evidence>
<dbReference type="KEGG" id="cpyr:CYJ47_07805"/>
<dbReference type="InterPro" id="IPR007527">
    <property type="entry name" value="Znf_SWIM"/>
</dbReference>
<evidence type="ECO:0000259" key="3">
    <source>
        <dbReference type="PROSITE" id="PS50966"/>
    </source>
</evidence>
<keyword evidence="1" id="KW-0863">Zinc-finger</keyword>
<keyword evidence="1" id="KW-0479">Metal-binding</keyword>
<organism evidence="4 5">
    <name type="scientific">Corynebacterium pyruviciproducens</name>
    <dbReference type="NCBI Taxonomy" id="598660"/>
    <lineage>
        <taxon>Bacteria</taxon>
        <taxon>Bacillati</taxon>
        <taxon>Actinomycetota</taxon>
        <taxon>Actinomycetes</taxon>
        <taxon>Mycobacteriales</taxon>
        <taxon>Corynebacteriaceae</taxon>
        <taxon>Corynebacterium</taxon>
    </lineage>
</organism>
<gene>
    <name evidence="4" type="ORF">CYJ47_07805</name>
</gene>
<dbReference type="AlphaFoldDB" id="A0AAF0YSK3"/>
<dbReference type="PROSITE" id="PS50966">
    <property type="entry name" value="ZF_SWIM"/>
    <property type="match status" value="1"/>
</dbReference>
<dbReference type="PANTHER" id="PTHR38133:SF1">
    <property type="entry name" value="SLR1429 PROTEIN"/>
    <property type="match status" value="1"/>
</dbReference>
<dbReference type="EMBL" id="CP136958">
    <property type="protein sequence ID" value="WOT01194.1"/>
    <property type="molecule type" value="Genomic_DNA"/>
</dbReference>
<name>A0AAF0YSK3_9CORY</name>